<dbReference type="Proteomes" id="UP000314294">
    <property type="component" value="Unassembled WGS sequence"/>
</dbReference>
<feature type="compositionally biased region" description="Low complexity" evidence="1">
    <location>
        <begin position="60"/>
        <end position="112"/>
    </location>
</feature>
<gene>
    <name evidence="2" type="ORF">EYF80_032066</name>
</gene>
<accession>A0A4Z2GVU7</accession>
<dbReference type="AlphaFoldDB" id="A0A4Z2GVU7"/>
<protein>
    <submittedName>
        <fullName evidence="2">Uncharacterized protein</fullName>
    </submittedName>
</protein>
<feature type="compositionally biased region" description="Low complexity" evidence="1">
    <location>
        <begin position="166"/>
        <end position="192"/>
    </location>
</feature>
<feature type="region of interest" description="Disordered" evidence="1">
    <location>
        <begin position="348"/>
        <end position="370"/>
    </location>
</feature>
<sequence>MRLLSEDVLHVFALSPRTLSVFGVGWTDPIAPDQQQEEKGKGQSPITHTSSTNGHTSIIIAHTPSTTAHSSSTSSHSSSTIAHSSSTIAHSSSTIANSSRPSAHTSSTSARPPNASTCANTIHSFSTHSSHDSHASDTDTPSTSSYTSNPRSQSMNTTNVCPSCPSSSLVIRTTSTRSSTHSSSPTALSHAPTHPRSNPHPSNNSTTTSHRLVTHSTPHASSSSSSSTEAHPTTNGAHATADCIHLLMDPFEEFDFSFHLLQLLLQGDARGGGFVNILRSTHPGYHLPQLLLIQEAQTRWTLEAVLVGLDLRFQKLILLLEGANLCAGAEEFLVLGCSHIQIHRNFSTRPNTDHGARTHPGRLPVDQGDI</sequence>
<feature type="compositionally biased region" description="Low complexity" evidence="1">
    <location>
        <begin position="214"/>
        <end position="234"/>
    </location>
</feature>
<evidence type="ECO:0000313" key="3">
    <source>
        <dbReference type="Proteomes" id="UP000314294"/>
    </source>
</evidence>
<proteinExistence type="predicted"/>
<name>A0A4Z2GVU7_9TELE</name>
<reference evidence="2 3" key="1">
    <citation type="submission" date="2019-03" db="EMBL/GenBank/DDBJ databases">
        <title>First draft genome of Liparis tanakae, snailfish: a comprehensive survey of snailfish specific genes.</title>
        <authorList>
            <person name="Kim W."/>
            <person name="Song I."/>
            <person name="Jeong J.-H."/>
            <person name="Kim D."/>
            <person name="Kim S."/>
            <person name="Ryu S."/>
            <person name="Song J.Y."/>
            <person name="Lee S.K."/>
        </authorList>
    </citation>
    <scope>NUCLEOTIDE SEQUENCE [LARGE SCALE GENOMIC DNA]</scope>
    <source>
        <tissue evidence="2">Muscle</tissue>
    </source>
</reference>
<comment type="caution">
    <text evidence="2">The sequence shown here is derived from an EMBL/GenBank/DDBJ whole genome shotgun (WGS) entry which is preliminary data.</text>
</comment>
<evidence type="ECO:0000256" key="1">
    <source>
        <dbReference type="SAM" id="MobiDB-lite"/>
    </source>
</evidence>
<organism evidence="2 3">
    <name type="scientific">Liparis tanakae</name>
    <name type="common">Tanaka's snailfish</name>
    <dbReference type="NCBI Taxonomy" id="230148"/>
    <lineage>
        <taxon>Eukaryota</taxon>
        <taxon>Metazoa</taxon>
        <taxon>Chordata</taxon>
        <taxon>Craniata</taxon>
        <taxon>Vertebrata</taxon>
        <taxon>Euteleostomi</taxon>
        <taxon>Actinopterygii</taxon>
        <taxon>Neopterygii</taxon>
        <taxon>Teleostei</taxon>
        <taxon>Neoteleostei</taxon>
        <taxon>Acanthomorphata</taxon>
        <taxon>Eupercaria</taxon>
        <taxon>Perciformes</taxon>
        <taxon>Cottioidei</taxon>
        <taxon>Cottales</taxon>
        <taxon>Liparidae</taxon>
        <taxon>Liparis</taxon>
    </lineage>
</organism>
<evidence type="ECO:0000313" key="2">
    <source>
        <dbReference type="EMBL" id="TNN57698.1"/>
    </source>
</evidence>
<feature type="compositionally biased region" description="Polar residues" evidence="1">
    <location>
        <begin position="195"/>
        <end position="211"/>
    </location>
</feature>
<dbReference type="EMBL" id="SRLO01000398">
    <property type="protein sequence ID" value="TNN57698.1"/>
    <property type="molecule type" value="Genomic_DNA"/>
</dbReference>
<keyword evidence="3" id="KW-1185">Reference proteome</keyword>
<feature type="compositionally biased region" description="Polar residues" evidence="1">
    <location>
        <begin position="44"/>
        <end position="56"/>
    </location>
</feature>
<feature type="region of interest" description="Disordered" evidence="1">
    <location>
        <begin position="30"/>
        <end position="235"/>
    </location>
</feature>
<feature type="compositionally biased region" description="Low complexity" evidence="1">
    <location>
        <begin position="138"/>
        <end position="148"/>
    </location>
</feature>
<feature type="compositionally biased region" description="Polar residues" evidence="1">
    <location>
        <begin position="149"/>
        <end position="165"/>
    </location>
</feature>